<dbReference type="InterPro" id="IPR019587">
    <property type="entry name" value="Polyketide_cyclase/dehydratase"/>
</dbReference>
<dbReference type="SUPFAM" id="SSF55961">
    <property type="entry name" value="Bet v1-like"/>
    <property type="match status" value="1"/>
</dbReference>
<dbReference type="Gene3D" id="3.30.530.20">
    <property type="match status" value="1"/>
</dbReference>
<dbReference type="AlphaFoldDB" id="A0A8I1JIH7"/>
<dbReference type="PANTHER" id="PTHR39332">
    <property type="entry name" value="BLL4707 PROTEIN"/>
    <property type="match status" value="1"/>
</dbReference>
<dbReference type="EMBL" id="JAEHTE010000014">
    <property type="protein sequence ID" value="MBI6885007.1"/>
    <property type="molecule type" value="Genomic_DNA"/>
</dbReference>
<name>A0A8I1JIH7_PSEPU</name>
<dbReference type="PANTHER" id="PTHR39332:SF7">
    <property type="entry name" value="SRPBCC FAMILY PROTEIN"/>
    <property type="match status" value="1"/>
</dbReference>
<protein>
    <submittedName>
        <fullName evidence="1">SRPBCC family protein</fullName>
    </submittedName>
</protein>
<dbReference type="InterPro" id="IPR023393">
    <property type="entry name" value="START-like_dom_sf"/>
</dbReference>
<dbReference type="Proteomes" id="UP000637061">
    <property type="component" value="Unassembled WGS sequence"/>
</dbReference>
<accession>A0A8I1JIH7</accession>
<evidence type="ECO:0000313" key="1">
    <source>
        <dbReference type="EMBL" id="MBI6885007.1"/>
    </source>
</evidence>
<comment type="caution">
    <text evidence="1">The sequence shown here is derived from an EMBL/GenBank/DDBJ whole genome shotgun (WGS) entry which is preliminary data.</text>
</comment>
<organism evidence="1 2">
    <name type="scientific">Pseudomonas putida</name>
    <name type="common">Arthrobacter siderocapsulatus</name>
    <dbReference type="NCBI Taxonomy" id="303"/>
    <lineage>
        <taxon>Bacteria</taxon>
        <taxon>Pseudomonadati</taxon>
        <taxon>Pseudomonadota</taxon>
        <taxon>Gammaproteobacteria</taxon>
        <taxon>Pseudomonadales</taxon>
        <taxon>Pseudomonadaceae</taxon>
        <taxon>Pseudomonas</taxon>
    </lineage>
</organism>
<dbReference type="Pfam" id="PF10604">
    <property type="entry name" value="Polyketide_cyc2"/>
    <property type="match status" value="1"/>
</dbReference>
<evidence type="ECO:0000313" key="2">
    <source>
        <dbReference type="Proteomes" id="UP000637061"/>
    </source>
</evidence>
<proteinExistence type="predicted"/>
<gene>
    <name evidence="1" type="ORF">JEU22_13920</name>
</gene>
<dbReference type="CDD" id="cd07821">
    <property type="entry name" value="PYR_PYL_RCAR_like"/>
    <property type="match status" value="1"/>
</dbReference>
<sequence length="149" mass="16734">MPSVRYNAIVDKDSARVWEVLKQFGRINQWHPAIPESVIENGQPDGLPGCIRRLTLQGGAILRERLLAVDESQMSFSYRFEEAPLPVDDYVMTVKLIPLCGQGKTVIQWAASFDNREPDPQGQQVEVIRELIVGGHDSLQTYLNSQPST</sequence>
<reference evidence="1" key="1">
    <citation type="submission" date="2020-12" db="EMBL/GenBank/DDBJ databases">
        <title>Enhanced detection system for hospital associated transmission using whole genome sequencing surveillance.</title>
        <authorList>
            <person name="Harrison L.H."/>
            <person name="Van Tyne D."/>
            <person name="Marsh J.W."/>
            <person name="Griffith M.P."/>
            <person name="Snyder D.J."/>
            <person name="Cooper V.S."/>
            <person name="Mustapha M."/>
        </authorList>
    </citation>
    <scope>NUCLEOTIDE SEQUENCE</scope>
    <source>
        <strain evidence="1">PSB00042</strain>
    </source>
</reference>
<dbReference type="RefSeq" id="WP_198747407.1">
    <property type="nucleotide sequence ID" value="NZ_JAEHTE010000014.1"/>
</dbReference>